<name>A0A8H4TSY5_9HYPO</name>
<evidence type="ECO:0000256" key="3">
    <source>
        <dbReference type="ARBA" id="ARBA00022801"/>
    </source>
</evidence>
<protein>
    <recommendedName>
        <fullName evidence="6">Sulfatase N-terminal domain-containing protein</fullName>
    </recommendedName>
</protein>
<proteinExistence type="inferred from homology"/>
<keyword evidence="3" id="KW-0378">Hydrolase</keyword>
<evidence type="ECO:0000256" key="2">
    <source>
        <dbReference type="ARBA" id="ARBA00022729"/>
    </source>
</evidence>
<keyword evidence="4" id="KW-0325">Glycoprotein</keyword>
<evidence type="ECO:0000259" key="6">
    <source>
        <dbReference type="Pfam" id="PF00884"/>
    </source>
</evidence>
<organism evidence="7 8">
    <name type="scientific">Fusarium zealandicum</name>
    <dbReference type="NCBI Taxonomy" id="1053134"/>
    <lineage>
        <taxon>Eukaryota</taxon>
        <taxon>Fungi</taxon>
        <taxon>Dikarya</taxon>
        <taxon>Ascomycota</taxon>
        <taxon>Pezizomycotina</taxon>
        <taxon>Sordariomycetes</taxon>
        <taxon>Hypocreomycetidae</taxon>
        <taxon>Hypocreales</taxon>
        <taxon>Nectriaceae</taxon>
        <taxon>Fusarium</taxon>
        <taxon>Fusarium staphyleae species complex</taxon>
    </lineage>
</organism>
<accession>A0A8H4TSY5</accession>
<keyword evidence="2 5" id="KW-0732">Signal</keyword>
<dbReference type="SUPFAM" id="SSF53649">
    <property type="entry name" value="Alkaline phosphatase-like"/>
    <property type="match status" value="1"/>
</dbReference>
<dbReference type="PROSITE" id="PS00149">
    <property type="entry name" value="SULFATASE_2"/>
    <property type="match status" value="1"/>
</dbReference>
<reference evidence="7" key="1">
    <citation type="journal article" date="2020" name="BMC Genomics">
        <title>Correction to: Identification and distribution of gene clusters required for synthesis of sphingolipid metabolism inhibitors in diverse species of the filamentous fungus Fusarium.</title>
        <authorList>
            <person name="Kim H.S."/>
            <person name="Lohmar J.M."/>
            <person name="Busman M."/>
            <person name="Brown D.W."/>
            <person name="Naumann T.A."/>
            <person name="Divon H.H."/>
            <person name="Lysoe E."/>
            <person name="Uhlig S."/>
            <person name="Proctor R.H."/>
        </authorList>
    </citation>
    <scope>NUCLEOTIDE SEQUENCE</scope>
    <source>
        <strain evidence="7">NRRL 22465</strain>
    </source>
</reference>
<gene>
    <name evidence="7" type="ORF">FZEAL_10938</name>
</gene>
<dbReference type="Proteomes" id="UP000635477">
    <property type="component" value="Unassembled WGS sequence"/>
</dbReference>
<dbReference type="InterPro" id="IPR024607">
    <property type="entry name" value="Sulfatase_CS"/>
</dbReference>
<evidence type="ECO:0000256" key="5">
    <source>
        <dbReference type="SAM" id="SignalP"/>
    </source>
</evidence>
<dbReference type="EMBL" id="JABEYC010001629">
    <property type="protein sequence ID" value="KAF4963398.1"/>
    <property type="molecule type" value="Genomic_DNA"/>
</dbReference>
<sequence>MISSYLRWLVALVALTEPFVAASRHNAEKEARPNIVMIMTDDQDLKLGSLDFMPLLRKHITEQGTTYRKHYCTVAICCPSRVNLLTGQAAHNTNVTHVYAPYGGYDKFITQGYNKNYLPVWLQEGGYDTYYVGKFLNGHSVDNWNDPLPAGWNGTEFLVDPNTYNYMNATFQRNQEPPRDFPGQYCGDLVEERALGFLDDAAAESRPFFLGVAPIGPHAFSIGGETGGAPGGDNSPIPAKRHEHLFPSITVPRGYNFNPDVPRKAEFSGLGQDIGKAE</sequence>
<feature type="signal peptide" evidence="5">
    <location>
        <begin position="1"/>
        <end position="22"/>
    </location>
</feature>
<dbReference type="PANTHER" id="PTHR43108">
    <property type="entry name" value="N-ACETYLGLUCOSAMINE-6-SULFATASE FAMILY MEMBER"/>
    <property type="match status" value="1"/>
</dbReference>
<dbReference type="InterPro" id="IPR000917">
    <property type="entry name" value="Sulfatase_N"/>
</dbReference>
<dbReference type="OrthoDB" id="96314at2759"/>
<reference evidence="7" key="2">
    <citation type="submission" date="2020-05" db="EMBL/GenBank/DDBJ databases">
        <authorList>
            <person name="Kim H.-S."/>
            <person name="Proctor R.H."/>
            <person name="Brown D.W."/>
        </authorList>
    </citation>
    <scope>NUCLEOTIDE SEQUENCE</scope>
    <source>
        <strain evidence="7">NRRL 22465</strain>
    </source>
</reference>
<comment type="similarity">
    <text evidence="1">Belongs to the sulfatase family.</text>
</comment>
<evidence type="ECO:0000313" key="7">
    <source>
        <dbReference type="EMBL" id="KAF4963398.1"/>
    </source>
</evidence>
<comment type="caution">
    <text evidence="7">The sequence shown here is derived from an EMBL/GenBank/DDBJ whole genome shotgun (WGS) entry which is preliminary data.</text>
</comment>
<dbReference type="GO" id="GO:0005539">
    <property type="term" value="F:glycosaminoglycan binding"/>
    <property type="evidence" value="ECO:0007669"/>
    <property type="project" value="TreeGrafter"/>
</dbReference>
<evidence type="ECO:0000313" key="8">
    <source>
        <dbReference type="Proteomes" id="UP000635477"/>
    </source>
</evidence>
<dbReference type="PROSITE" id="PS00523">
    <property type="entry name" value="SULFATASE_1"/>
    <property type="match status" value="1"/>
</dbReference>
<dbReference type="Pfam" id="PF00884">
    <property type="entry name" value="Sulfatase"/>
    <property type="match status" value="1"/>
</dbReference>
<feature type="domain" description="Sulfatase N-terminal" evidence="6">
    <location>
        <begin position="33"/>
        <end position="219"/>
    </location>
</feature>
<dbReference type="PANTHER" id="PTHR43108:SF8">
    <property type="entry name" value="SD21168P"/>
    <property type="match status" value="1"/>
</dbReference>
<dbReference type="AlphaFoldDB" id="A0A8H4TSY5"/>
<dbReference type="Gene3D" id="3.40.720.10">
    <property type="entry name" value="Alkaline Phosphatase, subunit A"/>
    <property type="match status" value="1"/>
</dbReference>
<keyword evidence="8" id="KW-1185">Reference proteome</keyword>
<dbReference type="InterPro" id="IPR017850">
    <property type="entry name" value="Alkaline_phosphatase_core_sf"/>
</dbReference>
<evidence type="ECO:0000256" key="1">
    <source>
        <dbReference type="ARBA" id="ARBA00008779"/>
    </source>
</evidence>
<dbReference type="GO" id="GO:0008449">
    <property type="term" value="F:N-acetylglucosamine-6-sulfatase activity"/>
    <property type="evidence" value="ECO:0007669"/>
    <property type="project" value="TreeGrafter"/>
</dbReference>
<feature type="chain" id="PRO_5034970218" description="Sulfatase N-terminal domain-containing protein" evidence="5">
    <location>
        <begin position="23"/>
        <end position="278"/>
    </location>
</feature>
<evidence type="ECO:0000256" key="4">
    <source>
        <dbReference type="ARBA" id="ARBA00023180"/>
    </source>
</evidence>